<dbReference type="Gene3D" id="3.40.50.2300">
    <property type="match status" value="1"/>
</dbReference>
<dbReference type="Proteomes" id="UP000593915">
    <property type="component" value="Chromosome"/>
</dbReference>
<proteinExistence type="predicted"/>
<sequence>MTDITELFSGISIIIDDDIEKKDSLQNGIQKIQNSLKEKQIPFIQYSQLPDDELIKNLHSVSFIILDWNLSGMHPISEAVVADNIEFIKHINKICFVPIFIFSDESSYSIEVELEKENLYSKDICSNIFVKNKSDINNSEQLFSEIENWIKKTPSMYVVKEWGTEKRKAQNQMLWELHSIFPQWPHIISKAARDDGVDANIKLIQILQRGVEARLSVPDFDKDIIEIKPEKVDKKDIRKILEYERFLKGDLLPNNPFSGDVYCIDKKYYLNIRPDCDIVRDEKALLYLLKGNIVDEYRINSEEKDCITFDSGEFIEKNNNCYIAFVNENILEFKFRELEIKNWKEIKSHRIGRLLPPYITKIQQKYSFYLQRQGLPAIPKEAIQ</sequence>
<dbReference type="AlphaFoldDB" id="A0A7S6WP71"/>
<protein>
    <submittedName>
        <fullName evidence="1">Uncharacterized protein</fullName>
    </submittedName>
</protein>
<evidence type="ECO:0000313" key="2">
    <source>
        <dbReference type="Proteomes" id="UP000593915"/>
    </source>
</evidence>
<gene>
    <name evidence="1" type="ORF">IFE08_13415</name>
</gene>
<name>A0A7S6WP71_9SPIR</name>
<dbReference type="EMBL" id="CP061839">
    <property type="protein sequence ID" value="QOW60763.1"/>
    <property type="molecule type" value="Genomic_DNA"/>
</dbReference>
<evidence type="ECO:0000313" key="1">
    <source>
        <dbReference type="EMBL" id="QOW60763.1"/>
    </source>
</evidence>
<dbReference type="RefSeq" id="WP_194076213.1">
    <property type="nucleotide sequence ID" value="NZ_CP061839.1"/>
</dbReference>
<organism evidence="1 2">
    <name type="scientific">Treponema pedis</name>
    <dbReference type="NCBI Taxonomy" id="409322"/>
    <lineage>
        <taxon>Bacteria</taxon>
        <taxon>Pseudomonadati</taxon>
        <taxon>Spirochaetota</taxon>
        <taxon>Spirochaetia</taxon>
        <taxon>Spirochaetales</taxon>
        <taxon>Treponemataceae</taxon>
        <taxon>Treponema</taxon>
    </lineage>
</organism>
<reference evidence="1 2" key="1">
    <citation type="submission" date="2020-09" db="EMBL/GenBank/DDBJ databases">
        <title>Characterization of Treponema spp. from bovine digital dermatitis in Korea.</title>
        <authorList>
            <person name="Espiritu H.M."/>
            <person name="Cho Y.I."/>
            <person name="Mamuad L."/>
        </authorList>
    </citation>
    <scope>NUCLEOTIDE SEQUENCE [LARGE SCALE GENOMIC DNA]</scope>
    <source>
        <strain evidence="1 2">KS1</strain>
    </source>
</reference>
<accession>A0A7S6WP71</accession>